<evidence type="ECO:0000256" key="1">
    <source>
        <dbReference type="SAM" id="SignalP"/>
    </source>
</evidence>
<evidence type="ECO:0000313" key="3">
    <source>
        <dbReference type="Proteomes" id="UP000248330"/>
    </source>
</evidence>
<evidence type="ECO:0000313" key="2">
    <source>
        <dbReference type="EMBL" id="PXV65316.1"/>
    </source>
</evidence>
<evidence type="ECO:0008006" key="4">
    <source>
        <dbReference type="Google" id="ProtNLM"/>
    </source>
</evidence>
<keyword evidence="3" id="KW-1185">Reference proteome</keyword>
<dbReference type="RefSeq" id="WP_110266351.1">
    <property type="nucleotide sequence ID" value="NZ_CAKZQT010000018.1"/>
</dbReference>
<accession>A0A318E4M7</accession>
<keyword evidence="1" id="KW-0732">Signal</keyword>
<protein>
    <recommendedName>
        <fullName evidence="4">CopL family metal-binding regulatory protein</fullName>
    </recommendedName>
</protein>
<gene>
    <name evidence="2" type="ORF">C8D93_110134</name>
</gene>
<dbReference type="InterPro" id="IPR048034">
    <property type="entry name" value="CopL-like"/>
</dbReference>
<feature type="chain" id="PRO_5016334842" description="CopL family metal-binding regulatory protein" evidence="1">
    <location>
        <begin position="21"/>
        <end position="123"/>
    </location>
</feature>
<organism evidence="2 3">
    <name type="scientific">Sinimarinibacterium flocculans</name>
    <dbReference type="NCBI Taxonomy" id="985250"/>
    <lineage>
        <taxon>Bacteria</taxon>
        <taxon>Pseudomonadati</taxon>
        <taxon>Pseudomonadota</taxon>
        <taxon>Gammaproteobacteria</taxon>
        <taxon>Nevskiales</taxon>
        <taxon>Nevskiaceae</taxon>
        <taxon>Sinimarinibacterium</taxon>
    </lineage>
</organism>
<dbReference type="EMBL" id="QICN01000010">
    <property type="protein sequence ID" value="PXV65316.1"/>
    <property type="molecule type" value="Genomic_DNA"/>
</dbReference>
<sequence>MLHRLAAIALMLSLLTQAFAPASAMAPAATDAVATATETVMPCHGATAEAGAEQTATMPSMDCCDDGNCGHCSAGCMSAPGLAASLPANAVPVAGTLRAERWSAPRPHASPHELLRPPIDLTC</sequence>
<comment type="caution">
    <text evidence="2">The sequence shown here is derived from an EMBL/GenBank/DDBJ whole genome shotgun (WGS) entry which is preliminary data.</text>
</comment>
<feature type="signal peptide" evidence="1">
    <location>
        <begin position="1"/>
        <end position="20"/>
    </location>
</feature>
<proteinExistence type="predicted"/>
<reference evidence="2 3" key="1">
    <citation type="submission" date="2018-04" db="EMBL/GenBank/DDBJ databases">
        <title>Genomic Encyclopedia of Type Strains, Phase IV (KMG-IV): sequencing the most valuable type-strain genomes for metagenomic binning, comparative biology and taxonomic classification.</title>
        <authorList>
            <person name="Goeker M."/>
        </authorList>
    </citation>
    <scope>NUCLEOTIDE SEQUENCE [LARGE SCALE GENOMIC DNA]</scope>
    <source>
        <strain evidence="2 3">DSM 104150</strain>
    </source>
</reference>
<dbReference type="NCBIfam" id="NF033807">
    <property type="entry name" value="CopL_fam"/>
    <property type="match status" value="1"/>
</dbReference>
<dbReference type="Proteomes" id="UP000248330">
    <property type="component" value="Unassembled WGS sequence"/>
</dbReference>
<dbReference type="AlphaFoldDB" id="A0A318E4M7"/>
<name>A0A318E4M7_9GAMM</name>